<evidence type="ECO:0000313" key="2">
    <source>
        <dbReference type="Proteomes" id="UP001576774"/>
    </source>
</evidence>
<dbReference type="GO" id="GO:0032259">
    <property type="term" value="P:methylation"/>
    <property type="evidence" value="ECO:0007669"/>
    <property type="project" value="UniProtKB-KW"/>
</dbReference>
<gene>
    <name evidence="1" type="ORF">ACE1CC_30800</name>
</gene>
<name>A0ABV4XGL2_9CYAN</name>
<dbReference type="Pfam" id="PF13489">
    <property type="entry name" value="Methyltransf_23"/>
    <property type="match status" value="1"/>
</dbReference>
<dbReference type="EMBL" id="JBHFNQ010000219">
    <property type="protein sequence ID" value="MFB2881263.1"/>
    <property type="molecule type" value="Genomic_DNA"/>
</dbReference>
<organism evidence="1 2">
    <name type="scientific">Floridaenema aerugineum BLCC-F46</name>
    <dbReference type="NCBI Taxonomy" id="3153654"/>
    <lineage>
        <taxon>Bacteria</taxon>
        <taxon>Bacillati</taxon>
        <taxon>Cyanobacteriota</taxon>
        <taxon>Cyanophyceae</taxon>
        <taxon>Oscillatoriophycideae</taxon>
        <taxon>Aerosakkonematales</taxon>
        <taxon>Aerosakkonemataceae</taxon>
        <taxon>Floridanema</taxon>
        <taxon>Floridanema aerugineum</taxon>
    </lineage>
</organism>
<comment type="caution">
    <text evidence="1">The sequence shown here is derived from an EMBL/GenBank/DDBJ whole genome shotgun (WGS) entry which is preliminary data.</text>
</comment>
<evidence type="ECO:0000313" key="1">
    <source>
        <dbReference type="EMBL" id="MFB2881263.1"/>
    </source>
</evidence>
<protein>
    <submittedName>
        <fullName evidence="1">Class I SAM-dependent methyltransferase</fullName>
        <ecNumber evidence="1">2.1.1.-</ecNumber>
    </submittedName>
</protein>
<proteinExistence type="predicted"/>
<reference evidence="1 2" key="1">
    <citation type="submission" date="2024-09" db="EMBL/GenBank/DDBJ databases">
        <title>Floridaenema gen nov. (Aerosakkonemataceae, Aerosakkonematales ord. nov., Cyanobacteria) from benthic tropical and subtropical fresh waters, with the description of four new species.</title>
        <authorList>
            <person name="Moretto J.A."/>
            <person name="Berthold D.E."/>
            <person name="Lefler F.W."/>
            <person name="Huang I.-S."/>
            <person name="Laughinghouse H. IV."/>
        </authorList>
    </citation>
    <scope>NUCLEOTIDE SEQUENCE [LARGE SCALE GENOMIC DNA]</scope>
    <source>
        <strain evidence="1 2">BLCC-F46</strain>
    </source>
</reference>
<dbReference type="GO" id="GO:0008168">
    <property type="term" value="F:methyltransferase activity"/>
    <property type="evidence" value="ECO:0007669"/>
    <property type="project" value="UniProtKB-KW"/>
</dbReference>
<keyword evidence="1" id="KW-0808">Transferase</keyword>
<dbReference type="RefSeq" id="WP_413274247.1">
    <property type="nucleotide sequence ID" value="NZ_JBHFNQ010000219.1"/>
</dbReference>
<dbReference type="Proteomes" id="UP001576774">
    <property type="component" value="Unassembled WGS sequence"/>
</dbReference>
<dbReference type="SUPFAM" id="SSF53335">
    <property type="entry name" value="S-adenosyl-L-methionine-dependent methyltransferases"/>
    <property type="match status" value="1"/>
</dbReference>
<dbReference type="InterPro" id="IPR029063">
    <property type="entry name" value="SAM-dependent_MTases_sf"/>
</dbReference>
<dbReference type="EC" id="2.1.1.-" evidence="1"/>
<keyword evidence="2" id="KW-1185">Reference proteome</keyword>
<dbReference type="Gene3D" id="3.40.50.150">
    <property type="entry name" value="Vaccinia Virus protein VP39"/>
    <property type="match status" value="1"/>
</dbReference>
<sequence length="259" mass="30097">MSKQITREKIIRKIRQIRIASRWLLNEIIDDLNPSMNLNCPICNFSGETEKFKPYVTRCIFGGGKLLRHECPDCGVIFGTQRMLALSPQALEQEYVEHYSCFNEGDSTESEIRTFDYLNPKKEGIYLNFGCGKWSKSIEYARSKGYQLFGFEPYAKDEKSNYIINDVELLKSMKFDGIISNDVLEHLRYPDQTLSFMSSLLKDDGIMIHTTHCYNYACEYTRFHLFFFTGNSLKIISQKAGLAVEDTDRIDTKIFRKLI</sequence>
<keyword evidence="1" id="KW-0489">Methyltransferase</keyword>
<accession>A0ABV4XGL2</accession>